<keyword evidence="1" id="KW-0472">Membrane</keyword>
<evidence type="ECO:0000313" key="3">
    <source>
        <dbReference type="Proteomes" id="UP000000305"/>
    </source>
</evidence>
<evidence type="ECO:0000256" key="1">
    <source>
        <dbReference type="SAM" id="Phobius"/>
    </source>
</evidence>
<name>E9HWJ7_DAPPU</name>
<dbReference type="InParanoid" id="E9HWJ7"/>
<keyword evidence="3" id="KW-1185">Reference proteome</keyword>
<dbReference type="Proteomes" id="UP000000305">
    <property type="component" value="Unassembled WGS sequence"/>
</dbReference>
<dbReference type="KEGG" id="dpx:DAPPUDRAFT_305936"/>
<feature type="transmembrane region" description="Helical" evidence="1">
    <location>
        <begin position="32"/>
        <end position="52"/>
    </location>
</feature>
<dbReference type="HOGENOM" id="CLU_2294455_0_0_1"/>
<gene>
    <name evidence="2" type="ORF">DAPPUDRAFT_305936</name>
</gene>
<dbReference type="EMBL" id="GL732931">
    <property type="protein sequence ID" value="EFX63885.1"/>
    <property type="molecule type" value="Genomic_DNA"/>
</dbReference>
<protein>
    <submittedName>
        <fullName evidence="2">Uncharacterized protein</fullName>
    </submittedName>
</protein>
<reference evidence="2 3" key="1">
    <citation type="journal article" date="2011" name="Science">
        <title>The ecoresponsive genome of Daphnia pulex.</title>
        <authorList>
            <person name="Colbourne J.K."/>
            <person name="Pfrender M.E."/>
            <person name="Gilbert D."/>
            <person name="Thomas W.K."/>
            <person name="Tucker A."/>
            <person name="Oakley T.H."/>
            <person name="Tokishita S."/>
            <person name="Aerts A."/>
            <person name="Arnold G.J."/>
            <person name="Basu M.K."/>
            <person name="Bauer D.J."/>
            <person name="Caceres C.E."/>
            <person name="Carmel L."/>
            <person name="Casola C."/>
            <person name="Choi J.H."/>
            <person name="Detter J.C."/>
            <person name="Dong Q."/>
            <person name="Dusheyko S."/>
            <person name="Eads B.D."/>
            <person name="Frohlich T."/>
            <person name="Geiler-Samerotte K.A."/>
            <person name="Gerlach D."/>
            <person name="Hatcher P."/>
            <person name="Jogdeo S."/>
            <person name="Krijgsveld J."/>
            <person name="Kriventseva E.V."/>
            <person name="Kultz D."/>
            <person name="Laforsch C."/>
            <person name="Lindquist E."/>
            <person name="Lopez J."/>
            <person name="Manak J.R."/>
            <person name="Muller J."/>
            <person name="Pangilinan J."/>
            <person name="Patwardhan R.P."/>
            <person name="Pitluck S."/>
            <person name="Pritham E.J."/>
            <person name="Rechtsteiner A."/>
            <person name="Rho M."/>
            <person name="Rogozin I.B."/>
            <person name="Sakarya O."/>
            <person name="Salamov A."/>
            <person name="Schaack S."/>
            <person name="Shapiro H."/>
            <person name="Shiga Y."/>
            <person name="Skalitzky C."/>
            <person name="Smith Z."/>
            <person name="Souvorov A."/>
            <person name="Sung W."/>
            <person name="Tang Z."/>
            <person name="Tsuchiya D."/>
            <person name="Tu H."/>
            <person name="Vos H."/>
            <person name="Wang M."/>
            <person name="Wolf Y.I."/>
            <person name="Yamagata H."/>
            <person name="Yamada T."/>
            <person name="Ye Y."/>
            <person name="Shaw J.R."/>
            <person name="Andrews J."/>
            <person name="Crease T.J."/>
            <person name="Tang H."/>
            <person name="Lucas S.M."/>
            <person name="Robertson H.M."/>
            <person name="Bork P."/>
            <person name="Koonin E.V."/>
            <person name="Zdobnov E.M."/>
            <person name="Grigoriev I.V."/>
            <person name="Lynch M."/>
            <person name="Boore J.L."/>
        </authorList>
    </citation>
    <scope>NUCLEOTIDE SEQUENCE [LARGE SCALE GENOMIC DNA]</scope>
</reference>
<dbReference type="AlphaFoldDB" id="E9HWJ7"/>
<organism evidence="2 3">
    <name type="scientific">Daphnia pulex</name>
    <name type="common">Water flea</name>
    <dbReference type="NCBI Taxonomy" id="6669"/>
    <lineage>
        <taxon>Eukaryota</taxon>
        <taxon>Metazoa</taxon>
        <taxon>Ecdysozoa</taxon>
        <taxon>Arthropoda</taxon>
        <taxon>Crustacea</taxon>
        <taxon>Branchiopoda</taxon>
        <taxon>Diplostraca</taxon>
        <taxon>Cladocera</taxon>
        <taxon>Anomopoda</taxon>
        <taxon>Daphniidae</taxon>
        <taxon>Daphnia</taxon>
    </lineage>
</organism>
<keyword evidence="1" id="KW-0812">Transmembrane</keyword>
<evidence type="ECO:0000313" key="2">
    <source>
        <dbReference type="EMBL" id="EFX63885.1"/>
    </source>
</evidence>
<proteinExistence type="predicted"/>
<accession>E9HWJ7</accession>
<sequence length="101" mass="11253">MVSTSDPGMSLRRWLVNSVTYLSRRYVTDVKVATIGLPGNVWLVGSIFLWILGKKYINDPVGGRLQMASSSVGVIRRRASKFSEMEQTICLMHCSLEVNSS</sequence>
<keyword evidence="1" id="KW-1133">Transmembrane helix</keyword>